<dbReference type="PANTHER" id="PTHR11216">
    <property type="entry name" value="EH DOMAIN"/>
    <property type="match status" value="1"/>
</dbReference>
<comment type="subcellular location">
    <subcellularLocation>
        <location evidence="3">Cell membrane</location>
        <topology evidence="3">Peripheral membrane protein</topology>
        <orientation evidence="3">Cytoplasmic side</orientation>
    </subcellularLocation>
    <subcellularLocation>
        <location evidence="2">Cytoplasm</location>
        <location evidence="2">Cytoskeleton</location>
        <location evidence="2">Actin patch</location>
    </subcellularLocation>
    <subcellularLocation>
        <location evidence="1">Endosome membrane</location>
        <topology evidence="1">Peripheral membrane protein</topology>
        <orientation evidence="1">Cytoplasmic side</orientation>
    </subcellularLocation>
</comment>
<evidence type="ECO:0000256" key="22">
    <source>
        <dbReference type="SAM" id="MobiDB-lite"/>
    </source>
</evidence>
<dbReference type="AlphaFoldDB" id="A0A9P8L7P8"/>
<dbReference type="GO" id="GO:0016197">
    <property type="term" value="P:endosomal transport"/>
    <property type="evidence" value="ECO:0007669"/>
    <property type="project" value="TreeGrafter"/>
</dbReference>
<dbReference type="SMART" id="SM00027">
    <property type="entry name" value="EH"/>
    <property type="match status" value="2"/>
</dbReference>
<keyword evidence="18" id="KW-0206">Cytoskeleton</keyword>
<dbReference type="CDD" id="cd00052">
    <property type="entry name" value="EH"/>
    <property type="match status" value="1"/>
</dbReference>
<evidence type="ECO:0000256" key="15">
    <source>
        <dbReference type="ARBA" id="ARBA00023054"/>
    </source>
</evidence>
<dbReference type="GO" id="GO:0010008">
    <property type="term" value="C:endosome membrane"/>
    <property type="evidence" value="ECO:0007669"/>
    <property type="project" value="UniProtKB-SubCell"/>
</dbReference>
<evidence type="ECO:0000256" key="5">
    <source>
        <dbReference type="ARBA" id="ARBA00011159"/>
    </source>
</evidence>
<reference evidence="25" key="1">
    <citation type="submission" date="2021-03" db="EMBL/GenBank/DDBJ databases">
        <title>Comparative genomics and phylogenomic investigation of the class Geoglossomycetes provide insights into ecological specialization and systematics.</title>
        <authorList>
            <person name="Melie T."/>
            <person name="Pirro S."/>
            <person name="Miller A.N."/>
            <person name="Quandt A."/>
        </authorList>
    </citation>
    <scope>NUCLEOTIDE SEQUENCE</scope>
    <source>
        <strain evidence="25">CAQ_001_2017</strain>
    </source>
</reference>
<dbReference type="PROSITE" id="PS00018">
    <property type="entry name" value="EF_HAND_1"/>
    <property type="match status" value="1"/>
</dbReference>
<evidence type="ECO:0000256" key="10">
    <source>
        <dbReference type="ARBA" id="ARBA00022583"/>
    </source>
</evidence>
<dbReference type="Pfam" id="PF12761">
    <property type="entry name" value="End3"/>
    <property type="match status" value="1"/>
</dbReference>
<evidence type="ECO:0000313" key="25">
    <source>
        <dbReference type="EMBL" id="KAH0551802.1"/>
    </source>
</evidence>
<dbReference type="PROSITE" id="PS50222">
    <property type="entry name" value="EF_HAND_2"/>
    <property type="match status" value="1"/>
</dbReference>
<feature type="region of interest" description="Disordered" evidence="22">
    <location>
        <begin position="240"/>
        <end position="261"/>
    </location>
</feature>
<sequence length="406" mass="45880">MSTKKIEQWEVERFWEIFSSLANGATHLTGGQAASVLKNSQLRDDQLEKVWDLADVDNDGNLDFEEFCVAMRLIFDLVNGEYTDVPPTLPDWLIPESKAHLVQANRALTGRQPQFERVDDDLDSPGLKSGFDWYMSPADKSKYEDIYEANKDGRGELRFDSLEPLYASLDVPDTDIRSAWNLVNPSASTTISKDASLAFLHILNNRHEGYRIPRTVPASLRASFERNQIDYHVDRVKAGSPAQRWGAHGDEETPTGRKAKFGDTYLSRLGVGGRSAYRPAGTDFSQTKTTDDWEEVRLKKQLAELDARIEAVEAAASKRSGSSRRDTSKPALVKRELEQLLEYKRRELGELEQGEGRSRAGASLKNVAAEVDTVKEQVEGLEAHLRRREEVLEALRREIEEEKRGR</sequence>
<feature type="domain" description="EH" evidence="23">
    <location>
        <begin position="10"/>
        <end position="100"/>
    </location>
</feature>
<keyword evidence="11" id="KW-0479">Metal-binding</keyword>
<dbReference type="GO" id="GO:0030479">
    <property type="term" value="C:actin cortical patch"/>
    <property type="evidence" value="ECO:0007669"/>
    <property type="project" value="UniProtKB-SubCell"/>
</dbReference>
<dbReference type="FunFam" id="1.10.238.10:FF:000339">
    <property type="entry name" value="Actin cytoskeleton-regulatory complex protein END3"/>
    <property type="match status" value="1"/>
</dbReference>
<keyword evidence="26" id="KW-1185">Reference proteome</keyword>
<evidence type="ECO:0000256" key="1">
    <source>
        <dbReference type="ARBA" id="ARBA00004125"/>
    </source>
</evidence>
<evidence type="ECO:0000256" key="2">
    <source>
        <dbReference type="ARBA" id="ARBA00004134"/>
    </source>
</evidence>
<comment type="caution">
    <text evidence="25">The sequence shown here is derived from an EMBL/GenBank/DDBJ whole genome shotgun (WGS) entry which is preliminary data.</text>
</comment>
<comment type="similarity">
    <text evidence="4">Belongs to the END3 family.</text>
</comment>
<accession>A0A9P8L7P8</accession>
<evidence type="ECO:0000256" key="13">
    <source>
        <dbReference type="ARBA" id="ARBA00022753"/>
    </source>
</evidence>
<keyword evidence="17" id="KW-0009">Actin-binding</keyword>
<evidence type="ECO:0000256" key="9">
    <source>
        <dbReference type="ARBA" id="ARBA00022490"/>
    </source>
</evidence>
<keyword evidence="9" id="KW-0963">Cytoplasm</keyword>
<dbReference type="GO" id="GO:0003779">
    <property type="term" value="F:actin binding"/>
    <property type="evidence" value="ECO:0007669"/>
    <property type="project" value="UniProtKB-KW"/>
</dbReference>
<evidence type="ECO:0000256" key="21">
    <source>
        <dbReference type="SAM" id="Coils"/>
    </source>
</evidence>
<keyword evidence="8" id="KW-1003">Cell membrane</keyword>
<dbReference type="InterPro" id="IPR002048">
    <property type="entry name" value="EF_hand_dom"/>
</dbReference>
<evidence type="ECO:0000256" key="11">
    <source>
        <dbReference type="ARBA" id="ARBA00022723"/>
    </source>
</evidence>
<comment type="subunit">
    <text evidence="5">Component of the PAN1 actin cytoskeleton-regulatory complex.</text>
</comment>
<dbReference type="Proteomes" id="UP000750711">
    <property type="component" value="Unassembled WGS sequence"/>
</dbReference>
<feature type="coiled-coil region" evidence="21">
    <location>
        <begin position="295"/>
        <end position="405"/>
    </location>
</feature>
<keyword evidence="14" id="KW-0106">Calcium</keyword>
<dbReference type="Gene3D" id="1.10.238.10">
    <property type="entry name" value="EF-hand"/>
    <property type="match status" value="2"/>
</dbReference>
<dbReference type="InterPro" id="IPR018247">
    <property type="entry name" value="EF_Hand_1_Ca_BS"/>
</dbReference>
<dbReference type="GO" id="GO:0005509">
    <property type="term" value="F:calcium ion binding"/>
    <property type="evidence" value="ECO:0007669"/>
    <property type="project" value="InterPro"/>
</dbReference>
<evidence type="ECO:0000259" key="24">
    <source>
        <dbReference type="PROSITE" id="PS50222"/>
    </source>
</evidence>
<evidence type="ECO:0000313" key="26">
    <source>
        <dbReference type="Proteomes" id="UP000750711"/>
    </source>
</evidence>
<dbReference type="GO" id="GO:0005886">
    <property type="term" value="C:plasma membrane"/>
    <property type="evidence" value="ECO:0007669"/>
    <property type="project" value="UniProtKB-SubCell"/>
</dbReference>
<dbReference type="GO" id="GO:0007015">
    <property type="term" value="P:actin filament organization"/>
    <property type="evidence" value="ECO:0007669"/>
    <property type="project" value="InterPro"/>
</dbReference>
<dbReference type="InterPro" id="IPR000261">
    <property type="entry name" value="EH_dom"/>
</dbReference>
<evidence type="ECO:0000256" key="17">
    <source>
        <dbReference type="ARBA" id="ARBA00023203"/>
    </source>
</evidence>
<evidence type="ECO:0000256" key="18">
    <source>
        <dbReference type="ARBA" id="ARBA00023212"/>
    </source>
</evidence>
<evidence type="ECO:0000256" key="7">
    <source>
        <dbReference type="ARBA" id="ARBA00017312"/>
    </source>
</evidence>
<evidence type="ECO:0000256" key="12">
    <source>
        <dbReference type="ARBA" id="ARBA00022737"/>
    </source>
</evidence>
<name>A0A9P8L7P8_9PEZI</name>
<evidence type="ECO:0000259" key="23">
    <source>
        <dbReference type="PROSITE" id="PS50031"/>
    </source>
</evidence>
<dbReference type="FunFam" id="1.10.238.10:FF:000323">
    <property type="entry name" value="Actin cytoskeleton-regulatory complex protein end3"/>
    <property type="match status" value="1"/>
</dbReference>
<protein>
    <recommendedName>
        <fullName evidence="7">Actin cytoskeleton-regulatory complex protein END3</fullName>
    </recommendedName>
    <alternativeName>
        <fullName evidence="6">Actin cytoskeleton-regulatory complex protein end3</fullName>
    </alternativeName>
    <alternativeName>
        <fullName evidence="20">Endocytosis protein 3</fullName>
    </alternativeName>
</protein>
<evidence type="ECO:0000256" key="19">
    <source>
        <dbReference type="ARBA" id="ARBA00025194"/>
    </source>
</evidence>
<keyword evidence="12" id="KW-0677">Repeat</keyword>
<organism evidence="25 26">
    <name type="scientific">Trichoglossum hirsutum</name>
    <dbReference type="NCBI Taxonomy" id="265104"/>
    <lineage>
        <taxon>Eukaryota</taxon>
        <taxon>Fungi</taxon>
        <taxon>Dikarya</taxon>
        <taxon>Ascomycota</taxon>
        <taxon>Pezizomycotina</taxon>
        <taxon>Geoglossomycetes</taxon>
        <taxon>Geoglossales</taxon>
        <taxon>Geoglossaceae</taxon>
        <taxon>Trichoglossum</taxon>
    </lineage>
</organism>
<evidence type="ECO:0000256" key="3">
    <source>
        <dbReference type="ARBA" id="ARBA00004413"/>
    </source>
</evidence>
<comment type="function">
    <text evidence="19">Component of the PAN1 actin cytoskeleton-regulatory complex required for the internalization of endosomes during actin-coupled endocytosis. The complex links the site of endocytosis to the cell membrane-associated actin cytoskeleton. Mediates uptake of external molecules and vacuolar degradation of plasma membrane proteins. Plays a role in the proper organization of the cell membrane-associated actin cytoskeleton and promotes its destabilization.</text>
</comment>
<evidence type="ECO:0000256" key="8">
    <source>
        <dbReference type="ARBA" id="ARBA00022475"/>
    </source>
</evidence>
<dbReference type="EMBL" id="JAGHQM010001765">
    <property type="protein sequence ID" value="KAH0551802.1"/>
    <property type="molecule type" value="Genomic_DNA"/>
</dbReference>
<keyword evidence="10" id="KW-0254">Endocytosis</keyword>
<dbReference type="Pfam" id="PF12763">
    <property type="entry name" value="EH"/>
    <property type="match status" value="1"/>
</dbReference>
<evidence type="ECO:0000256" key="16">
    <source>
        <dbReference type="ARBA" id="ARBA00023136"/>
    </source>
</evidence>
<evidence type="ECO:0000256" key="14">
    <source>
        <dbReference type="ARBA" id="ARBA00022837"/>
    </source>
</evidence>
<dbReference type="SUPFAM" id="SSF47473">
    <property type="entry name" value="EF-hand"/>
    <property type="match status" value="2"/>
</dbReference>
<evidence type="ECO:0000256" key="4">
    <source>
        <dbReference type="ARBA" id="ARBA00009909"/>
    </source>
</evidence>
<keyword evidence="13" id="KW-0967">Endosome</keyword>
<feature type="domain" description="EH" evidence="23">
    <location>
        <begin position="139"/>
        <end position="227"/>
    </location>
</feature>
<dbReference type="SMART" id="SM00054">
    <property type="entry name" value="EFh"/>
    <property type="match status" value="1"/>
</dbReference>
<keyword evidence="15 21" id="KW-0175">Coiled coil</keyword>
<dbReference type="GO" id="GO:0006897">
    <property type="term" value="P:endocytosis"/>
    <property type="evidence" value="ECO:0007669"/>
    <property type="project" value="UniProtKB-KW"/>
</dbReference>
<proteinExistence type="inferred from homology"/>
<evidence type="ECO:0000256" key="6">
    <source>
        <dbReference type="ARBA" id="ARBA00013889"/>
    </source>
</evidence>
<gene>
    <name evidence="25" type="primary">END3</name>
    <name evidence="25" type="ORF">GP486_006980</name>
</gene>
<keyword evidence="16" id="KW-0472">Membrane</keyword>
<dbReference type="PROSITE" id="PS50031">
    <property type="entry name" value="EH"/>
    <property type="match status" value="2"/>
</dbReference>
<feature type="domain" description="EF-hand" evidence="24">
    <location>
        <begin position="42"/>
        <end position="77"/>
    </location>
</feature>
<dbReference type="InterPro" id="IPR025604">
    <property type="entry name" value="End3"/>
</dbReference>
<evidence type="ECO:0000256" key="20">
    <source>
        <dbReference type="ARBA" id="ARBA00029684"/>
    </source>
</evidence>
<dbReference type="InterPro" id="IPR011992">
    <property type="entry name" value="EF-hand-dom_pair"/>
</dbReference>